<dbReference type="Proteomes" id="UP000315724">
    <property type="component" value="Chromosome"/>
</dbReference>
<dbReference type="Pfam" id="PF13360">
    <property type="entry name" value="PQQ_2"/>
    <property type="match status" value="1"/>
</dbReference>
<dbReference type="EMBL" id="CP036267">
    <property type="protein sequence ID" value="QDT32530.1"/>
    <property type="molecule type" value="Genomic_DNA"/>
</dbReference>
<dbReference type="InterPro" id="IPR015943">
    <property type="entry name" value="WD40/YVTN_repeat-like_dom_sf"/>
</dbReference>
<gene>
    <name evidence="3" type="ORF">Mal48_17770</name>
</gene>
<protein>
    <submittedName>
        <fullName evidence="3">Outer membrane biogenesis protein BamB</fullName>
    </submittedName>
</protein>
<dbReference type="AlphaFoldDB" id="A0A517QLK0"/>
<dbReference type="Gene3D" id="2.130.10.10">
    <property type="entry name" value="YVTN repeat-like/Quinoprotein amine dehydrogenase"/>
    <property type="match status" value="1"/>
</dbReference>
<organism evidence="3 4">
    <name type="scientific">Thalassoglobus polymorphus</name>
    <dbReference type="NCBI Taxonomy" id="2527994"/>
    <lineage>
        <taxon>Bacteria</taxon>
        <taxon>Pseudomonadati</taxon>
        <taxon>Planctomycetota</taxon>
        <taxon>Planctomycetia</taxon>
        <taxon>Planctomycetales</taxon>
        <taxon>Planctomycetaceae</taxon>
        <taxon>Thalassoglobus</taxon>
    </lineage>
</organism>
<dbReference type="PANTHER" id="PTHR34512:SF30">
    <property type="entry name" value="OUTER MEMBRANE PROTEIN ASSEMBLY FACTOR BAMB"/>
    <property type="match status" value="1"/>
</dbReference>
<proteinExistence type="predicted"/>
<name>A0A517QLK0_9PLAN</name>
<dbReference type="InterPro" id="IPR002372">
    <property type="entry name" value="PQQ_rpt_dom"/>
</dbReference>
<keyword evidence="1" id="KW-0732">Signal</keyword>
<dbReference type="RefSeq" id="WP_145197851.1">
    <property type="nucleotide sequence ID" value="NZ_CP036267.1"/>
</dbReference>
<accession>A0A517QLK0</accession>
<evidence type="ECO:0000313" key="4">
    <source>
        <dbReference type="Proteomes" id="UP000315724"/>
    </source>
</evidence>
<feature type="domain" description="Pyrrolo-quinoline quinone repeat" evidence="2">
    <location>
        <begin position="82"/>
        <end position="337"/>
    </location>
</feature>
<dbReference type="OrthoDB" id="9815737at2"/>
<feature type="signal peptide" evidence="1">
    <location>
        <begin position="1"/>
        <end position="21"/>
    </location>
</feature>
<feature type="chain" id="PRO_5021998674" evidence="1">
    <location>
        <begin position="22"/>
        <end position="413"/>
    </location>
</feature>
<dbReference type="PANTHER" id="PTHR34512">
    <property type="entry name" value="CELL SURFACE PROTEIN"/>
    <property type="match status" value="1"/>
</dbReference>
<reference evidence="3 4" key="1">
    <citation type="submission" date="2019-02" db="EMBL/GenBank/DDBJ databases">
        <title>Deep-cultivation of Planctomycetes and their phenomic and genomic characterization uncovers novel biology.</title>
        <authorList>
            <person name="Wiegand S."/>
            <person name="Jogler M."/>
            <person name="Boedeker C."/>
            <person name="Pinto D."/>
            <person name="Vollmers J."/>
            <person name="Rivas-Marin E."/>
            <person name="Kohn T."/>
            <person name="Peeters S.H."/>
            <person name="Heuer A."/>
            <person name="Rast P."/>
            <person name="Oberbeckmann S."/>
            <person name="Bunk B."/>
            <person name="Jeske O."/>
            <person name="Meyerdierks A."/>
            <person name="Storesund J.E."/>
            <person name="Kallscheuer N."/>
            <person name="Luecker S."/>
            <person name="Lage O.M."/>
            <person name="Pohl T."/>
            <person name="Merkel B.J."/>
            <person name="Hornburger P."/>
            <person name="Mueller R.-W."/>
            <person name="Bruemmer F."/>
            <person name="Labrenz M."/>
            <person name="Spormann A.M."/>
            <person name="Op den Camp H."/>
            <person name="Overmann J."/>
            <person name="Amann R."/>
            <person name="Jetten M.S.M."/>
            <person name="Mascher T."/>
            <person name="Medema M.H."/>
            <person name="Devos D.P."/>
            <person name="Kaster A.-K."/>
            <person name="Ovreas L."/>
            <person name="Rohde M."/>
            <person name="Galperin M.Y."/>
            <person name="Jogler C."/>
        </authorList>
    </citation>
    <scope>NUCLEOTIDE SEQUENCE [LARGE SCALE GENOMIC DNA]</scope>
    <source>
        <strain evidence="3 4">Mal48</strain>
    </source>
</reference>
<dbReference type="SUPFAM" id="SSF50998">
    <property type="entry name" value="Quinoprotein alcohol dehydrogenase-like"/>
    <property type="match status" value="1"/>
</dbReference>
<keyword evidence="4" id="KW-1185">Reference proteome</keyword>
<evidence type="ECO:0000313" key="3">
    <source>
        <dbReference type="EMBL" id="QDT32530.1"/>
    </source>
</evidence>
<evidence type="ECO:0000256" key="1">
    <source>
        <dbReference type="SAM" id="SignalP"/>
    </source>
</evidence>
<dbReference type="KEGG" id="tpol:Mal48_17770"/>
<dbReference type="InterPro" id="IPR011047">
    <property type="entry name" value="Quinoprotein_ADH-like_sf"/>
</dbReference>
<evidence type="ECO:0000259" key="2">
    <source>
        <dbReference type="Pfam" id="PF13360"/>
    </source>
</evidence>
<sequence length="413" mass="44363" precursor="true">MLRLLSGSLACMMLLCATSDAGDWPQILGPKRNGIAANDEILLSKWEQEGPKLLWEKEVGSGYAGIAAVGDRAILFHRVRNEEVVEALDVKTGDTLWKSGYPTTFYPQVGGGEGPLCVPTISAGSVITYGAQGVLTCTDLETGTRRWQVKTHEEFGAREGYFGAGSSPVVVDNLVIVNVGGSKKKAGMVAFALEDGAVQWQKTDEPASYAAPTTCLVNGMKHVLVVTRYRCLLMDAKSGTVRFQFPFGQRGPTVNGATPLVIGEHLLVTSSYGLGSVYAKFNLLNFKTIWDGPKELATQYCTPIYAAEHLYVIDGRDDIPPADLKCLEAATGKVLWTKQSFGYGTLLGADGKILICKTNGELLLTEMSPAGTKVLSKARPLRGTVRALPALSNGRLYLRDQDVLKCLAVAPGL</sequence>